<protein>
    <submittedName>
        <fullName evidence="2">Glycerophosphoryl diester phosphodiesterase/deoxyribonuclease-2</fullName>
    </submittedName>
</protein>
<gene>
    <name evidence="2" type="ORF">ATL42_1391</name>
</gene>
<evidence type="ECO:0000313" key="2">
    <source>
        <dbReference type="EMBL" id="PFG33514.1"/>
    </source>
</evidence>
<dbReference type="PROSITE" id="PS50007">
    <property type="entry name" value="PIPLC_X_DOMAIN"/>
    <property type="match status" value="1"/>
</dbReference>
<dbReference type="CDD" id="cd08556">
    <property type="entry name" value="GDPD"/>
    <property type="match status" value="1"/>
</dbReference>
<dbReference type="Gene3D" id="3.20.20.190">
    <property type="entry name" value="Phosphatidylinositol (PI) phosphodiesterase"/>
    <property type="match status" value="1"/>
</dbReference>
<name>A0A2A9E3V2_9MICO</name>
<dbReference type="InterPro" id="IPR030395">
    <property type="entry name" value="GP_PDE_dom"/>
</dbReference>
<keyword evidence="3" id="KW-1185">Reference proteome</keyword>
<comment type="caution">
    <text evidence="2">The sequence shown here is derived from an EMBL/GenBank/DDBJ whole genome shotgun (WGS) entry which is preliminary data.</text>
</comment>
<dbReference type="InterPro" id="IPR017946">
    <property type="entry name" value="PLC-like_Pdiesterase_TIM-brl"/>
</dbReference>
<dbReference type="PANTHER" id="PTHR46211">
    <property type="entry name" value="GLYCEROPHOSPHORYL DIESTER PHOSPHODIESTERASE"/>
    <property type="match status" value="1"/>
</dbReference>
<dbReference type="Pfam" id="PF03009">
    <property type="entry name" value="GDPD"/>
    <property type="match status" value="1"/>
</dbReference>
<organism evidence="2 3">
    <name type="scientific">Sanguibacter antarcticus</name>
    <dbReference type="NCBI Taxonomy" id="372484"/>
    <lineage>
        <taxon>Bacteria</taxon>
        <taxon>Bacillati</taxon>
        <taxon>Actinomycetota</taxon>
        <taxon>Actinomycetes</taxon>
        <taxon>Micrococcales</taxon>
        <taxon>Sanguibacteraceae</taxon>
        <taxon>Sanguibacter</taxon>
    </lineage>
</organism>
<dbReference type="PANTHER" id="PTHR46211:SF1">
    <property type="entry name" value="GLYCEROPHOSPHODIESTER PHOSPHODIESTERASE, CYTOPLASMIC"/>
    <property type="match status" value="1"/>
</dbReference>
<feature type="domain" description="GP-PDE" evidence="1">
    <location>
        <begin position="12"/>
        <end position="233"/>
    </location>
</feature>
<dbReference type="GO" id="GO:0008081">
    <property type="term" value="F:phosphoric diester hydrolase activity"/>
    <property type="evidence" value="ECO:0007669"/>
    <property type="project" value="InterPro"/>
</dbReference>
<dbReference type="GO" id="GO:0006629">
    <property type="term" value="P:lipid metabolic process"/>
    <property type="evidence" value="ECO:0007669"/>
    <property type="project" value="InterPro"/>
</dbReference>
<dbReference type="SUPFAM" id="SSF51695">
    <property type="entry name" value="PLC-like phosphodiesterases"/>
    <property type="match status" value="1"/>
</dbReference>
<dbReference type="AlphaFoldDB" id="A0A2A9E3V2"/>
<evidence type="ECO:0000313" key="3">
    <source>
        <dbReference type="Proteomes" id="UP000225548"/>
    </source>
</evidence>
<sequence>MTAPSGPPSTGPAVISHRGDAINHRENTLAAIRSAMDQGAHAVEVDVQLSADGTPVLVHDETFERLWGDPRPVASMPWSEIATLGDGTVRVPRLQEALELSVESGVPLVLDQKHPVAGLAAARLVDRLGAELTRYCGSTEGLLGIRAMDPGATIYFNDTSLALPDVRLLATLRPQYYNPYWRFLAPATVDAMHAFGILVSCWTPNEDAELALALDMGVDGVMTDRIDRLLLQIEKRAS</sequence>
<dbReference type="Proteomes" id="UP000225548">
    <property type="component" value="Unassembled WGS sequence"/>
</dbReference>
<accession>A0A2A9E3V2</accession>
<proteinExistence type="predicted"/>
<reference evidence="2 3" key="1">
    <citation type="submission" date="2017-10" db="EMBL/GenBank/DDBJ databases">
        <title>Sequencing the genomes of 1000 actinobacteria strains.</title>
        <authorList>
            <person name="Klenk H.-P."/>
        </authorList>
    </citation>
    <scope>NUCLEOTIDE SEQUENCE [LARGE SCALE GENOMIC DNA]</scope>
    <source>
        <strain evidence="2 3">DSM 18966</strain>
    </source>
</reference>
<dbReference type="PROSITE" id="PS51704">
    <property type="entry name" value="GP_PDE"/>
    <property type="match status" value="1"/>
</dbReference>
<dbReference type="RefSeq" id="WP_169925359.1">
    <property type="nucleotide sequence ID" value="NZ_PDJG01000001.1"/>
</dbReference>
<evidence type="ECO:0000259" key="1">
    <source>
        <dbReference type="PROSITE" id="PS51704"/>
    </source>
</evidence>
<dbReference type="EMBL" id="PDJG01000001">
    <property type="protein sequence ID" value="PFG33514.1"/>
    <property type="molecule type" value="Genomic_DNA"/>
</dbReference>